<feature type="active site" evidence="13">
    <location>
        <position position="226"/>
    </location>
</feature>
<keyword evidence="7 13" id="KW-1133">Transmembrane helix</keyword>
<sequence>MLILLVLLSLIIDLTCIGYIIFIEHKDVTTTWAWVMVMLFIPIVGFILYLFFGQSMKRRKMFNQKEESDRYMHLLHTQIYKDSCSSCTLGTCPACYDYNLLNLHLIGHETVYTCDNSLTLFTDGKAKFSDLFESIKAAHSYIHLEYYIIHDDEIGQLFSECLIQKAQEGVEISLLYDGMGCLKTHSAYFKKLENAGIKIICFAPPFKPFINLRFNYRNHRKLCTIDDKIAYLGGFNVGDEYLGKNKKMGYWRDTHLKIEGSGAILANLQFLLDWRFASHETHLLEHYKIPQLTPLCYSTGAVVQLVSGGPDSKHSSILNGYIGMIAGARKSIWIQTPYFIPNEALLTTLKIAALSGLDVRIMFPNKPDHAFVYWATYSYIGELIDCGARAYTYDKGFLHSKTIIVDEALSSVGTANFDMRSFKLNFEMNAFIYDKSFAKELSEAFIHDLDDSSELTLERYNNRSRLIRFKESVSRLFSPIL</sequence>
<dbReference type="AlphaFoldDB" id="A0A926ICI1"/>
<evidence type="ECO:0000256" key="5">
    <source>
        <dbReference type="ARBA" id="ARBA00022692"/>
    </source>
</evidence>
<dbReference type="GO" id="GO:0005886">
    <property type="term" value="C:plasma membrane"/>
    <property type="evidence" value="ECO:0007669"/>
    <property type="project" value="UniProtKB-SubCell"/>
</dbReference>
<reference evidence="16" key="1">
    <citation type="submission" date="2020-08" db="EMBL/GenBank/DDBJ databases">
        <title>Genome public.</title>
        <authorList>
            <person name="Liu C."/>
            <person name="Sun Q."/>
        </authorList>
    </citation>
    <scope>NUCLEOTIDE SEQUENCE</scope>
    <source>
        <strain evidence="16">NSJ-12</strain>
    </source>
</reference>
<protein>
    <recommendedName>
        <fullName evidence="13 14">Cardiolipin synthase</fullName>
        <shortName evidence="13">CL synthase</shortName>
        <ecNumber evidence="13 14">2.7.8.-</ecNumber>
    </recommendedName>
</protein>
<gene>
    <name evidence="16" type="primary">cls</name>
    <name evidence="16" type="ORF">H8718_04085</name>
</gene>
<dbReference type="RefSeq" id="WP_249331731.1">
    <property type="nucleotide sequence ID" value="NZ_JACRSY010000005.1"/>
</dbReference>
<dbReference type="Pfam" id="PF13396">
    <property type="entry name" value="PLDc_N"/>
    <property type="match status" value="1"/>
</dbReference>
<dbReference type="SUPFAM" id="SSF56024">
    <property type="entry name" value="Phospholipase D/nuclease"/>
    <property type="match status" value="2"/>
</dbReference>
<comment type="subcellular location">
    <subcellularLocation>
        <location evidence="1 13">Cell membrane</location>
        <topology evidence="1 13">Multi-pass membrane protein</topology>
    </subcellularLocation>
</comment>
<dbReference type="InterPro" id="IPR030874">
    <property type="entry name" value="Cardiolipin_synth_Firmi"/>
</dbReference>
<evidence type="ECO:0000256" key="3">
    <source>
        <dbReference type="ARBA" id="ARBA00022516"/>
    </source>
</evidence>
<comment type="catalytic activity">
    <reaction evidence="13">
        <text>2 a 1,2-diacyl-sn-glycero-3-phospho-(1'-sn-glycerol) = a cardiolipin + glycerol</text>
        <dbReference type="Rhea" id="RHEA:31451"/>
        <dbReference type="ChEBI" id="CHEBI:17754"/>
        <dbReference type="ChEBI" id="CHEBI:62237"/>
        <dbReference type="ChEBI" id="CHEBI:64716"/>
    </reaction>
</comment>
<dbReference type="NCBIfam" id="TIGR04265">
    <property type="entry name" value="bac_cardiolipin"/>
    <property type="match status" value="1"/>
</dbReference>
<keyword evidence="8 13" id="KW-0443">Lipid metabolism</keyword>
<evidence type="ECO:0000256" key="7">
    <source>
        <dbReference type="ARBA" id="ARBA00022989"/>
    </source>
</evidence>
<evidence type="ECO:0000256" key="14">
    <source>
        <dbReference type="NCBIfam" id="TIGR04265"/>
    </source>
</evidence>
<keyword evidence="5 13" id="KW-0812">Transmembrane</keyword>
<dbReference type="InterPro" id="IPR025202">
    <property type="entry name" value="PLD-like_dom"/>
</dbReference>
<dbReference type="GO" id="GO:0008808">
    <property type="term" value="F:cardiolipin synthase activity"/>
    <property type="evidence" value="ECO:0007669"/>
    <property type="project" value="UniProtKB-UniRule"/>
</dbReference>
<dbReference type="CDD" id="cd09112">
    <property type="entry name" value="PLDc_CLS_2"/>
    <property type="match status" value="1"/>
</dbReference>
<comment type="caution">
    <text evidence="16">The sequence shown here is derived from an EMBL/GenBank/DDBJ whole genome shotgun (WGS) entry which is preliminary data.</text>
</comment>
<dbReference type="GO" id="GO:0032049">
    <property type="term" value="P:cardiolipin biosynthetic process"/>
    <property type="evidence" value="ECO:0007669"/>
    <property type="project" value="UniProtKB-UniRule"/>
</dbReference>
<dbReference type="EC" id="2.7.8.-" evidence="13 14"/>
<dbReference type="PANTHER" id="PTHR21248:SF22">
    <property type="entry name" value="PHOSPHOLIPASE D"/>
    <property type="match status" value="1"/>
</dbReference>
<feature type="domain" description="PLD phosphodiesterase" evidence="15">
    <location>
        <begin position="214"/>
        <end position="241"/>
    </location>
</feature>
<keyword evidence="17" id="KW-1185">Reference proteome</keyword>
<evidence type="ECO:0000313" key="17">
    <source>
        <dbReference type="Proteomes" id="UP000655830"/>
    </source>
</evidence>
<comment type="caution">
    <text evidence="13">Lacks conserved residue(s) required for the propagation of feature annotation.</text>
</comment>
<dbReference type="EMBL" id="JACRSY010000005">
    <property type="protein sequence ID" value="MBC8578707.1"/>
    <property type="molecule type" value="Genomic_DNA"/>
</dbReference>
<dbReference type="FunFam" id="3.30.870.10:FF:000021">
    <property type="entry name" value="Cardiolipin synthase"/>
    <property type="match status" value="1"/>
</dbReference>
<comment type="similarity">
    <text evidence="13">Belongs to the phospholipase D family. Cardiolipin synthase subfamily.</text>
</comment>
<dbReference type="PANTHER" id="PTHR21248">
    <property type="entry name" value="CARDIOLIPIN SYNTHASE"/>
    <property type="match status" value="1"/>
</dbReference>
<keyword evidence="11 13" id="KW-1208">Phospholipid metabolism</keyword>
<evidence type="ECO:0000256" key="2">
    <source>
        <dbReference type="ARBA" id="ARBA00022475"/>
    </source>
</evidence>
<dbReference type="Proteomes" id="UP000655830">
    <property type="component" value="Unassembled WGS sequence"/>
</dbReference>
<dbReference type="Pfam" id="PF13091">
    <property type="entry name" value="PLDc_2"/>
    <property type="match status" value="2"/>
</dbReference>
<evidence type="ECO:0000256" key="11">
    <source>
        <dbReference type="ARBA" id="ARBA00023264"/>
    </source>
</evidence>
<keyword evidence="4 13" id="KW-0808">Transferase</keyword>
<evidence type="ECO:0000259" key="15">
    <source>
        <dbReference type="PROSITE" id="PS50035"/>
    </source>
</evidence>
<keyword evidence="9 13" id="KW-0472">Membrane</keyword>
<feature type="active site" evidence="13">
    <location>
        <position position="406"/>
    </location>
</feature>
<dbReference type="CDD" id="cd09110">
    <property type="entry name" value="PLDc_CLS_1"/>
    <property type="match status" value="1"/>
</dbReference>
<feature type="active site" evidence="13">
    <location>
        <position position="399"/>
    </location>
</feature>
<evidence type="ECO:0000256" key="10">
    <source>
        <dbReference type="ARBA" id="ARBA00023209"/>
    </source>
</evidence>
<accession>A0A926ICI1</accession>
<name>A0A926ICI1_9FIRM</name>
<keyword evidence="6" id="KW-0677">Repeat</keyword>
<dbReference type="InterPro" id="IPR022924">
    <property type="entry name" value="Cardiolipin_synthase"/>
</dbReference>
<keyword evidence="10 13" id="KW-0594">Phospholipid biosynthesis</keyword>
<dbReference type="InterPro" id="IPR001736">
    <property type="entry name" value="PLipase_D/transphosphatidylase"/>
</dbReference>
<feature type="active site" evidence="13">
    <location>
        <position position="219"/>
    </location>
</feature>
<feature type="active site" evidence="13">
    <location>
        <position position="401"/>
    </location>
</feature>
<evidence type="ECO:0000256" key="13">
    <source>
        <dbReference type="HAMAP-Rule" id="MF_01916"/>
    </source>
</evidence>
<dbReference type="Gene3D" id="3.30.870.10">
    <property type="entry name" value="Endonuclease Chain A"/>
    <property type="match status" value="2"/>
</dbReference>
<evidence type="ECO:0000256" key="6">
    <source>
        <dbReference type="ARBA" id="ARBA00022737"/>
    </source>
</evidence>
<feature type="domain" description="PLD phosphodiesterase" evidence="15">
    <location>
        <begin position="394"/>
        <end position="421"/>
    </location>
</feature>
<dbReference type="HAMAP" id="MF_01916">
    <property type="entry name" value="Cardiolipin_synth_Cls"/>
    <property type="match status" value="1"/>
</dbReference>
<evidence type="ECO:0000256" key="9">
    <source>
        <dbReference type="ARBA" id="ARBA00023136"/>
    </source>
</evidence>
<dbReference type="FunFam" id="3.30.870.10:FF:000014">
    <property type="entry name" value="Cardiolipin synthase"/>
    <property type="match status" value="1"/>
</dbReference>
<evidence type="ECO:0000256" key="12">
    <source>
        <dbReference type="ARBA" id="ARBA00057569"/>
    </source>
</evidence>
<keyword evidence="3 13" id="KW-0444">Lipid biosynthesis</keyword>
<proteinExistence type="inferred from homology"/>
<feature type="active site" evidence="13">
    <location>
        <position position="221"/>
    </location>
</feature>
<dbReference type="SMART" id="SM00155">
    <property type="entry name" value="PLDc"/>
    <property type="match status" value="2"/>
</dbReference>
<feature type="transmembrane region" description="Helical" evidence="13">
    <location>
        <begin position="32"/>
        <end position="52"/>
    </location>
</feature>
<evidence type="ECO:0000256" key="1">
    <source>
        <dbReference type="ARBA" id="ARBA00004651"/>
    </source>
</evidence>
<evidence type="ECO:0000256" key="8">
    <source>
        <dbReference type="ARBA" id="ARBA00023098"/>
    </source>
</evidence>
<evidence type="ECO:0000313" key="16">
    <source>
        <dbReference type="EMBL" id="MBC8578707.1"/>
    </source>
</evidence>
<organism evidence="16 17">
    <name type="scientific">Zhenhengia yiwuensis</name>
    <dbReference type="NCBI Taxonomy" id="2763666"/>
    <lineage>
        <taxon>Bacteria</taxon>
        <taxon>Bacillati</taxon>
        <taxon>Bacillota</taxon>
        <taxon>Clostridia</taxon>
        <taxon>Lachnospirales</taxon>
        <taxon>Lachnospiraceae</taxon>
        <taxon>Zhenhengia</taxon>
    </lineage>
</organism>
<evidence type="ECO:0000256" key="4">
    <source>
        <dbReference type="ARBA" id="ARBA00022679"/>
    </source>
</evidence>
<dbReference type="PROSITE" id="PS50035">
    <property type="entry name" value="PLD"/>
    <property type="match status" value="2"/>
</dbReference>
<dbReference type="InterPro" id="IPR027379">
    <property type="entry name" value="CLS_N"/>
</dbReference>
<comment type="function">
    <text evidence="12 13">Catalyzes the reversible phosphatidyl group transfer from one phosphatidylglycerol molecule to another to form cardiolipin (CL) (diphosphatidylglycerol) and glycerol.</text>
</comment>
<keyword evidence="2 13" id="KW-1003">Cell membrane</keyword>